<dbReference type="AlphaFoldDB" id="A0A831XI41"/>
<dbReference type="Gene3D" id="1.10.10.10">
    <property type="entry name" value="Winged helix-like DNA-binding domain superfamily/Winged helix DNA-binding domain"/>
    <property type="match status" value="1"/>
</dbReference>
<comment type="caution">
    <text evidence="1">The sequence shown here is derived from an EMBL/GenBank/DDBJ whole genome shotgun (WGS) entry which is preliminary data.</text>
</comment>
<sequence length="187" mass="20588">MTVPILSREEQNGKVPRLSLNEQAVLGVLLLGPAAAPDLARLFAPGGPFRPVRRLGKVQVYRALGRLLELGLVREEGARPSPSGPPGALYALTPQGRLWAEAWLRAPLGRLPEARVLLRLKLALHLLLGRDPRPFLLAQREAYRALLQGLGREAEGAKGLGRVYALWWREMAVAGLRYVEVLLEEGF</sequence>
<reference evidence="1" key="1">
    <citation type="journal article" date="2020" name="mSystems">
        <title>Genome- and Community-Level Interaction Insights into Carbon Utilization and Element Cycling Functions of Hydrothermarchaeota in Hydrothermal Sediment.</title>
        <authorList>
            <person name="Zhou Z."/>
            <person name="Liu Y."/>
            <person name="Xu W."/>
            <person name="Pan J."/>
            <person name="Luo Z.H."/>
            <person name="Li M."/>
        </authorList>
    </citation>
    <scope>NUCLEOTIDE SEQUENCE [LARGE SCALE GENOMIC DNA]</scope>
    <source>
        <strain evidence="1">SpSt-189</strain>
    </source>
</reference>
<protein>
    <submittedName>
        <fullName evidence="1">PadR family transcriptional regulator</fullName>
    </submittedName>
</protein>
<dbReference type="InterPro" id="IPR036390">
    <property type="entry name" value="WH_DNA-bd_sf"/>
</dbReference>
<dbReference type="SUPFAM" id="SSF46785">
    <property type="entry name" value="Winged helix' DNA-binding domain"/>
    <property type="match status" value="1"/>
</dbReference>
<dbReference type="EMBL" id="DSHZ01000377">
    <property type="protein sequence ID" value="HEO42745.1"/>
    <property type="molecule type" value="Genomic_DNA"/>
</dbReference>
<proteinExistence type="predicted"/>
<gene>
    <name evidence="1" type="ORF">ENP09_07795</name>
</gene>
<organism evidence="1">
    <name type="scientific">Thermus islandicus</name>
    <dbReference type="NCBI Taxonomy" id="540988"/>
    <lineage>
        <taxon>Bacteria</taxon>
        <taxon>Thermotogati</taxon>
        <taxon>Deinococcota</taxon>
        <taxon>Deinococci</taxon>
        <taxon>Thermales</taxon>
        <taxon>Thermaceae</taxon>
        <taxon>Thermus</taxon>
    </lineage>
</organism>
<name>A0A831XI41_9DEIN</name>
<evidence type="ECO:0000313" key="1">
    <source>
        <dbReference type="EMBL" id="HEO42745.1"/>
    </source>
</evidence>
<dbReference type="InterPro" id="IPR036388">
    <property type="entry name" value="WH-like_DNA-bd_sf"/>
</dbReference>
<accession>A0A831XI41</accession>